<keyword evidence="7" id="KW-1185">Reference proteome</keyword>
<keyword evidence="2" id="KW-0227">DNA damage</keyword>
<dbReference type="InterPro" id="IPR043128">
    <property type="entry name" value="Rev_trsase/Diguanyl_cyclase"/>
</dbReference>
<dbReference type="GO" id="GO:0006281">
    <property type="term" value="P:DNA repair"/>
    <property type="evidence" value="ECO:0007669"/>
    <property type="project" value="InterPro"/>
</dbReference>
<evidence type="ECO:0000256" key="1">
    <source>
        <dbReference type="ARBA" id="ARBA00010945"/>
    </source>
</evidence>
<dbReference type="Proteomes" id="UP000188929">
    <property type="component" value="Unassembled WGS sequence"/>
</dbReference>
<dbReference type="PANTHER" id="PTHR35369">
    <property type="entry name" value="BLR3025 PROTEIN-RELATED"/>
    <property type="match status" value="1"/>
</dbReference>
<dbReference type="InterPro" id="IPR043502">
    <property type="entry name" value="DNA/RNA_pol_sf"/>
</dbReference>
<feature type="region of interest" description="Disordered" evidence="4">
    <location>
        <begin position="135"/>
        <end position="161"/>
    </location>
</feature>
<dbReference type="Pfam" id="PF00817">
    <property type="entry name" value="IMS"/>
    <property type="match status" value="1"/>
</dbReference>
<dbReference type="SUPFAM" id="SSF56672">
    <property type="entry name" value="DNA/RNA polymerases"/>
    <property type="match status" value="2"/>
</dbReference>
<evidence type="ECO:0000256" key="4">
    <source>
        <dbReference type="SAM" id="MobiDB-lite"/>
    </source>
</evidence>
<evidence type="ECO:0000259" key="5">
    <source>
        <dbReference type="Pfam" id="PF00817"/>
    </source>
</evidence>
<evidence type="ECO:0000313" key="6">
    <source>
        <dbReference type="EMBL" id="ONH30499.1"/>
    </source>
</evidence>
<dbReference type="RefSeq" id="WP_076816963.1">
    <property type="nucleotide sequence ID" value="NZ_MOMC01000025.1"/>
</dbReference>
<dbReference type="Gene3D" id="3.40.1170.60">
    <property type="match status" value="1"/>
</dbReference>
<sequence length="577" mass="59772">MPVRMLALHCGDWPTTAAGASPEVPAAVIEANQVVAVTRAARAAGVLPGLRRRDAQGRCPELRLLPADPERDARVFEPVVAAVETVVPGAEVTQPGDCLIPVRGAARYFGAEALVIAQVRGAVAAALAAVAAGGAATAGGPRGSARRSGPRGLGDRAGLADGGGQGRGSAAVALCSFGIADGPFAAAVAARLGETVPAGAGAGFLAPLPVELLDRPELAGLLRRLGLPTLGAFAALPAGEVLARFGPDGVLAHRLARGDDERLPAPRVVPPDLTVETELDPPADNVDQVVFTARRLAEDAHARLLAAGLACARVAIEAETEHGEHLRRVWRHDGPLTAAAITDRIRWQLDGWLSAANAAGGPAGRAAPAAIISSPSRVGRPPEPARIIRIRVTPQDLLAADGRQLGLWGEPGAADGRVRRALDRVQGLLGPEAVLTAEVRGGRDPLAAVRLVPWGEPRGPRGPAEAERAAAPWPGRLPPPAPATVLVEPRPAELLDAAGESVVVSGRATATGAPTWLSVDGRPPVRVVGWAGPWPVDERWWEAAGRRRARFQLVTENGSACLLYVEAGRWWWEASYG</sequence>
<name>A0A1V2IC82_9ACTN</name>
<dbReference type="Gene3D" id="3.30.70.270">
    <property type="match status" value="1"/>
</dbReference>
<evidence type="ECO:0000256" key="3">
    <source>
        <dbReference type="ARBA" id="ARBA00025589"/>
    </source>
</evidence>
<dbReference type="AlphaFoldDB" id="A0A1V2IC82"/>
<evidence type="ECO:0000256" key="2">
    <source>
        <dbReference type="ARBA" id="ARBA00022763"/>
    </source>
</evidence>
<dbReference type="InterPro" id="IPR001126">
    <property type="entry name" value="UmuC"/>
</dbReference>
<feature type="region of interest" description="Disordered" evidence="4">
    <location>
        <begin position="456"/>
        <end position="477"/>
    </location>
</feature>
<organism evidence="6 7">
    <name type="scientific">Pseudofrankia asymbiotica</name>
    <dbReference type="NCBI Taxonomy" id="1834516"/>
    <lineage>
        <taxon>Bacteria</taxon>
        <taxon>Bacillati</taxon>
        <taxon>Actinomycetota</taxon>
        <taxon>Actinomycetes</taxon>
        <taxon>Frankiales</taxon>
        <taxon>Frankiaceae</taxon>
        <taxon>Pseudofrankia</taxon>
    </lineage>
</organism>
<dbReference type="OrthoDB" id="5244088at2"/>
<feature type="compositionally biased region" description="Low complexity" evidence="4">
    <location>
        <begin position="456"/>
        <end position="474"/>
    </location>
</feature>
<dbReference type="EMBL" id="MOMC01000025">
    <property type="protein sequence ID" value="ONH30499.1"/>
    <property type="molecule type" value="Genomic_DNA"/>
</dbReference>
<proteinExistence type="inferred from homology"/>
<gene>
    <name evidence="6" type="ORF">BL253_13500</name>
</gene>
<dbReference type="InterPro" id="IPR050356">
    <property type="entry name" value="SulA_CellDiv_inhibitor"/>
</dbReference>
<comment type="similarity">
    <text evidence="1">Belongs to the DNA polymerase type-Y family.</text>
</comment>
<comment type="function">
    <text evidence="3">Poorly processive, error-prone DNA polymerase involved in untargeted mutagenesis. Copies undamaged DNA at stalled replication forks, which arise in vivo from mismatched or misaligned primer ends. These misaligned primers can be extended by PolIV. Exhibits no 3'-5' exonuclease (proofreading) activity. May be involved in translesional synthesis, in conjunction with the beta clamp from PolIII.</text>
</comment>
<dbReference type="STRING" id="1834516.BL253_13500"/>
<dbReference type="PANTHER" id="PTHR35369:SF2">
    <property type="entry name" value="BLR3025 PROTEIN"/>
    <property type="match status" value="1"/>
</dbReference>
<evidence type="ECO:0000313" key="7">
    <source>
        <dbReference type="Proteomes" id="UP000188929"/>
    </source>
</evidence>
<comment type="caution">
    <text evidence="6">The sequence shown here is derived from an EMBL/GenBank/DDBJ whole genome shotgun (WGS) entry which is preliminary data.</text>
</comment>
<protein>
    <submittedName>
        <fullName evidence="6">DNA repair protein</fullName>
    </submittedName>
</protein>
<reference evidence="7" key="1">
    <citation type="submission" date="2016-10" db="EMBL/GenBank/DDBJ databases">
        <title>Frankia sp. NRRL B-16386 Genome sequencing.</title>
        <authorList>
            <person name="Ghodhbane-Gtari F."/>
            <person name="Swanson E."/>
            <person name="Gueddou A."/>
            <person name="Hezbri K."/>
            <person name="Ktari K."/>
            <person name="Nouioui I."/>
            <person name="Morris K."/>
            <person name="Simpson S."/>
            <person name="Abebe-Akele F."/>
            <person name="Thomas K."/>
            <person name="Gtari M."/>
            <person name="Tisa L.S."/>
        </authorList>
    </citation>
    <scope>NUCLEOTIDE SEQUENCE [LARGE SCALE GENOMIC DNA]</scope>
    <source>
        <strain evidence="7">NRRL B-16386</strain>
    </source>
</reference>
<feature type="domain" description="UmuC" evidence="5">
    <location>
        <begin position="24"/>
        <end position="137"/>
    </location>
</feature>
<accession>A0A1V2IC82</accession>